<evidence type="ECO:0000313" key="2">
    <source>
        <dbReference type="EMBL" id="PXF21480.1"/>
    </source>
</evidence>
<dbReference type="Pfam" id="PF01593">
    <property type="entry name" value="Amino_oxidase"/>
    <property type="match status" value="1"/>
</dbReference>
<dbReference type="GO" id="GO:0016491">
    <property type="term" value="F:oxidoreductase activity"/>
    <property type="evidence" value="ECO:0007669"/>
    <property type="project" value="InterPro"/>
</dbReference>
<dbReference type="SUPFAM" id="SSF51905">
    <property type="entry name" value="FAD/NAD(P)-binding domain"/>
    <property type="match status" value="1"/>
</dbReference>
<dbReference type="PANTHER" id="PTHR43734">
    <property type="entry name" value="PHYTOENE DESATURASE"/>
    <property type="match status" value="1"/>
</dbReference>
<comment type="caution">
    <text evidence="2">The sequence shown here is derived from an EMBL/GenBank/DDBJ whole genome shotgun (WGS) entry which is preliminary data.</text>
</comment>
<dbReference type="EMBL" id="PSPG01000008">
    <property type="protein sequence ID" value="PXF21480.1"/>
    <property type="molecule type" value="Genomic_DNA"/>
</dbReference>
<dbReference type="Gene3D" id="3.90.660.20">
    <property type="entry name" value="Protoporphyrinogen oxidase, mitochondrial, domain 2"/>
    <property type="match status" value="1"/>
</dbReference>
<dbReference type="AlphaFoldDB" id="A0A2V3HQX0"/>
<organism evidence="2 3">
    <name type="scientific">Candidatus Thalassarchaeum betae</name>
    <dbReference type="NCBI Taxonomy" id="2599289"/>
    <lineage>
        <taxon>Archaea</taxon>
        <taxon>Methanobacteriati</taxon>
        <taxon>Thermoplasmatota</taxon>
        <taxon>Candidatus Poseidoniia</taxon>
        <taxon>Candidatus Poseidoniales</taxon>
        <taxon>Candidatus Thalassarchaeaceae</taxon>
        <taxon>Candidatus Thalassarchaeum</taxon>
    </lineage>
</organism>
<proteinExistence type="predicted"/>
<evidence type="ECO:0000259" key="1">
    <source>
        <dbReference type="Pfam" id="PF01593"/>
    </source>
</evidence>
<dbReference type="Pfam" id="PF13450">
    <property type="entry name" value="NAD_binding_8"/>
    <property type="match status" value="1"/>
</dbReference>
<dbReference type="InterPro" id="IPR002937">
    <property type="entry name" value="Amino_oxidase"/>
</dbReference>
<name>A0A2V3HQX0_9ARCH</name>
<dbReference type="InterPro" id="IPR036188">
    <property type="entry name" value="FAD/NAD-bd_sf"/>
</dbReference>
<reference evidence="2 3" key="1">
    <citation type="journal article" date="2015" name="Nat. Commun.">
        <title>Genomic and transcriptomic evidence for scavenging of diverse organic compounds by widespread deep-sea archaea.</title>
        <authorList>
            <person name="Li M."/>
            <person name="Baker B.J."/>
            <person name="Anantharaman K."/>
            <person name="Jain S."/>
            <person name="Breier J.A."/>
            <person name="Dick G.J."/>
        </authorList>
    </citation>
    <scope>NUCLEOTIDE SEQUENCE [LARGE SCALE GENOMIC DNA]</scope>
    <source>
        <strain evidence="2">Cayman_51_deep</strain>
    </source>
</reference>
<dbReference type="PANTHER" id="PTHR43734:SF1">
    <property type="entry name" value="PHYTOENE DESATURASE"/>
    <property type="match status" value="1"/>
</dbReference>
<evidence type="ECO:0000313" key="3">
    <source>
        <dbReference type="Proteomes" id="UP000248161"/>
    </source>
</evidence>
<accession>A0A2V3HQX0</accession>
<protein>
    <recommendedName>
        <fullName evidence="1">Amine oxidase domain-containing protein</fullName>
    </recommendedName>
</protein>
<dbReference type="Proteomes" id="UP000248161">
    <property type="component" value="Unassembled WGS sequence"/>
</dbReference>
<gene>
    <name evidence="2" type="ORF">CXX69_04550</name>
</gene>
<feature type="domain" description="Amine oxidase" evidence="1">
    <location>
        <begin position="111"/>
        <end position="185"/>
    </location>
</feature>
<dbReference type="Gene3D" id="3.50.50.60">
    <property type="entry name" value="FAD/NAD(P)-binding domain"/>
    <property type="match status" value="2"/>
</dbReference>
<sequence length="343" mass="36317">MRSVVIGGGVAGLAAAVQLAADGATVLLVESRDTLGGRVRLRDSGEWLLDPGLHLLRRKGPLNQLLRKLRAPRVLGSKWPQDGMLEIGGDGKSAMTALATMSLGSEEVRRPGQLVIPRGGWSSLVGRLIVGANQLDVMFDTGKSAESILLGADRRVRSVRIADNDVECDAVILAVPPAESARLLESAGLDASPLWECNEHRVAALDVALEGRPMRPYSGLFEAESGIIAIDVTADDRVPEGAEASECTILHAVCLKGDGDAALEGIKEFLDSRCSGWRGMAAARRSTTSIMLHPCSRSERVGGTMFLENGIGLAGCHVESEHHLSDAAVDSARAVAKALKPRR</sequence>